<dbReference type="RefSeq" id="XP_067715953.1">
    <property type="nucleotide sequence ID" value="XM_067859852.1"/>
</dbReference>
<dbReference type="Proteomes" id="UP001497744">
    <property type="component" value="Unassembled WGS sequence"/>
</dbReference>
<feature type="region of interest" description="Disordered" evidence="1">
    <location>
        <begin position="134"/>
        <end position="155"/>
    </location>
</feature>
<protein>
    <recommendedName>
        <fullName evidence="4">Secreted protein</fullName>
    </recommendedName>
</protein>
<dbReference type="EMBL" id="BPLF01000002">
    <property type="protein sequence ID" value="GIX63884.1"/>
    <property type="molecule type" value="Genomic_DNA"/>
</dbReference>
<reference evidence="2 3" key="1">
    <citation type="submission" date="2021-06" db="EMBL/GenBank/DDBJ databases">
        <title>Genome sequence of Babesia caballi.</title>
        <authorList>
            <person name="Yamagishi J."/>
            <person name="Kidaka T."/>
            <person name="Ochi A."/>
        </authorList>
    </citation>
    <scope>NUCLEOTIDE SEQUENCE [LARGE SCALE GENOMIC DNA]</scope>
    <source>
        <strain evidence="2">USDA-D6B2</strain>
    </source>
</reference>
<evidence type="ECO:0000313" key="3">
    <source>
        <dbReference type="Proteomes" id="UP001497744"/>
    </source>
</evidence>
<comment type="caution">
    <text evidence="2">The sequence shown here is derived from an EMBL/GenBank/DDBJ whole genome shotgun (WGS) entry which is preliminary data.</text>
</comment>
<evidence type="ECO:0008006" key="4">
    <source>
        <dbReference type="Google" id="ProtNLM"/>
    </source>
</evidence>
<dbReference type="GeneID" id="94195365"/>
<gene>
    <name evidence="2" type="ORF">BcabD6B2_33190</name>
</gene>
<name>A0AAV4LZE5_BABCB</name>
<accession>A0AAV4LZE5</accession>
<sequence>MQLLLGLLEVALRVEPRLKRRRGHDGVSPAHERDLLAVGDFVGVHTVQKHRPREPYVALPHRRVLGVEVAPRRRQGHRVEVAQPELHRVHPHRGEPRHDRVNDLLVLRPELVPLHEVYRLGGTLLQDKLQQRLQRQPLPHDSPHRRHPGVVPPRDDAVVHKPLQLALGQHGLDEVEPAELVYLHRPKAALFDEPVVLRYPGRVLVRAQRVRDALDRVHDGTGKVVGGERLVLVALPVVVRVCDASVYHRVPEALVGVRHVHLGSQAERHPLRSALQTLQPTTLP</sequence>
<dbReference type="AlphaFoldDB" id="A0AAV4LZE5"/>
<evidence type="ECO:0000256" key="1">
    <source>
        <dbReference type="SAM" id="MobiDB-lite"/>
    </source>
</evidence>
<proteinExistence type="predicted"/>
<evidence type="ECO:0000313" key="2">
    <source>
        <dbReference type="EMBL" id="GIX63884.1"/>
    </source>
</evidence>
<organism evidence="2 3">
    <name type="scientific">Babesia caballi</name>
    <dbReference type="NCBI Taxonomy" id="5871"/>
    <lineage>
        <taxon>Eukaryota</taxon>
        <taxon>Sar</taxon>
        <taxon>Alveolata</taxon>
        <taxon>Apicomplexa</taxon>
        <taxon>Aconoidasida</taxon>
        <taxon>Piroplasmida</taxon>
        <taxon>Babesiidae</taxon>
        <taxon>Babesia</taxon>
    </lineage>
</organism>
<keyword evidence="3" id="KW-1185">Reference proteome</keyword>